<reference evidence="1 2" key="1">
    <citation type="submission" date="2016-10" db="EMBL/GenBank/DDBJ databases">
        <title>Genome sequence of Rothia aeria strain JCM11412.</title>
        <authorList>
            <person name="Nambu T."/>
        </authorList>
    </citation>
    <scope>NUCLEOTIDE SEQUENCE [LARGE SCALE GENOMIC DNA]</scope>
    <source>
        <strain evidence="1 2">JCM 11412</strain>
    </source>
</reference>
<dbReference type="AlphaFoldDB" id="A0A2Z5R483"/>
<sequence length="403" mass="45600">MTVMLRNAIKLGGMVCRNFRKIFHVPRNEFSQRLCWIATLGVVAIVFIPPLASFLLNDFIGVRFEQGDGSKEIRTALLYMAGGLIALVTLNETHSKNEIERKKNNDDAENIREQIAVQKNQLNIQKNQLDFQQEQYKDSKIREVNLSFADAYTQLSSGSLTGQRLGANKILQVVDDWLNMGNKKQAQSVLNNIFEYIRKGAVGDGRVNNENYPFENVKWIVEAIKEYTIRSNQQNSTSLWSDLDFNFDGCIFNFDVDLSGIDIHGNLSFRNSTFAKSLDMSSSKIQTVNFYKASMEEGIFNKVNFMIADFVHTRIDKASFANAKFKSVIFQETKIGDKIETYSIPHVFGGAEISMTGRGNIFNFTEDSLEELSRLAPEELPPGARKGDCYMSCCGQSIPHKHN</sequence>
<evidence type="ECO:0000313" key="2">
    <source>
        <dbReference type="Proteomes" id="UP000250241"/>
    </source>
</evidence>
<dbReference type="Proteomes" id="UP000250241">
    <property type="component" value="Chromosome"/>
</dbReference>
<dbReference type="RefSeq" id="WP_128087874.1">
    <property type="nucleotide sequence ID" value="NZ_CBDEQU010000077.1"/>
</dbReference>
<proteinExistence type="predicted"/>
<protein>
    <recommendedName>
        <fullName evidence="3">Pentapeptide repeat-containing protein</fullName>
    </recommendedName>
</protein>
<dbReference type="EMBL" id="AP017895">
    <property type="protein sequence ID" value="BAV88369.1"/>
    <property type="molecule type" value="Genomic_DNA"/>
</dbReference>
<organism evidence="1 2">
    <name type="scientific">Rothia aeria</name>
    <dbReference type="NCBI Taxonomy" id="172042"/>
    <lineage>
        <taxon>Bacteria</taxon>
        <taxon>Bacillati</taxon>
        <taxon>Actinomycetota</taxon>
        <taxon>Actinomycetes</taxon>
        <taxon>Micrococcales</taxon>
        <taxon>Micrococcaceae</taxon>
        <taxon>Rothia</taxon>
    </lineage>
</organism>
<keyword evidence="2" id="KW-1185">Reference proteome</keyword>
<dbReference type="Gene3D" id="2.160.20.80">
    <property type="entry name" value="E3 ubiquitin-protein ligase SopA"/>
    <property type="match status" value="1"/>
</dbReference>
<dbReference type="SUPFAM" id="SSF141571">
    <property type="entry name" value="Pentapeptide repeat-like"/>
    <property type="match status" value="1"/>
</dbReference>
<dbReference type="GeneID" id="93862828"/>
<dbReference type="KEGG" id="raj:RA11412_2070"/>
<evidence type="ECO:0000313" key="1">
    <source>
        <dbReference type="EMBL" id="BAV88369.1"/>
    </source>
</evidence>
<accession>A0A2Z5R483</accession>
<gene>
    <name evidence="1" type="ORF">RA11412_2070</name>
</gene>
<evidence type="ECO:0008006" key="3">
    <source>
        <dbReference type="Google" id="ProtNLM"/>
    </source>
</evidence>
<name>A0A2Z5R483_9MICC</name>